<evidence type="ECO:0000256" key="2">
    <source>
        <dbReference type="ARBA" id="ARBA00022630"/>
    </source>
</evidence>
<feature type="binding site" evidence="4">
    <location>
        <position position="259"/>
    </location>
    <ligand>
        <name>NAD(+)</name>
        <dbReference type="ChEBI" id="CHEBI:57540"/>
    </ligand>
</feature>
<evidence type="ECO:0000256" key="5">
    <source>
        <dbReference type="PIRSR" id="PIRSR000350-4"/>
    </source>
</evidence>
<evidence type="ECO:0000256" key="1">
    <source>
        <dbReference type="ARBA" id="ARBA00007532"/>
    </source>
</evidence>
<comment type="cofactor">
    <cofactor evidence="4">
        <name>FAD</name>
        <dbReference type="ChEBI" id="CHEBI:57692"/>
    </cofactor>
    <text evidence="4">Binds 1 FAD per subunit.</text>
</comment>
<dbReference type="EMBL" id="BBJM01000005">
    <property type="protein sequence ID" value="GAK47396.1"/>
    <property type="molecule type" value="Genomic_DNA"/>
</dbReference>
<dbReference type="InterPro" id="IPR016156">
    <property type="entry name" value="FAD/NAD-linked_Rdtase_dimer_sf"/>
</dbReference>
<feature type="domain" description="Pyridine nucleotide-disulphide oxidoreductase dimerisation" evidence="6">
    <location>
        <begin position="337"/>
        <end position="439"/>
    </location>
</feature>
<dbReference type="GO" id="GO:0016491">
    <property type="term" value="F:oxidoreductase activity"/>
    <property type="evidence" value="ECO:0007669"/>
    <property type="project" value="InterPro"/>
</dbReference>
<dbReference type="SUPFAM" id="SSF55424">
    <property type="entry name" value="FAD/NAD-linked reductases, dimerisation (C-terminal) domain"/>
    <property type="match status" value="1"/>
</dbReference>
<sequence length="445" mass="48857">MLKQFDTVVVGTGVAGSSIARSLQAAGQKVAAIENAFWGGTCPNRGCDPKKILLGAVEAKTLADQLKQTGLKGNTQIEWPALMEKKRAYTVPFSPNAEKWLKKGGVVTYHAQGQFNDAGNFEVDGDELQADHFVIATGLRPLILPIEGKDYLETSNEFLDMDEMPRKIALIGAGFEAFEFAAIANAAGAEVHVIHHNDRPLKKYDAQMAQAMVDELSAKGVQFDFNVDIQKVEKQNANYVLSDQDGYKLTVNRVFGMTGRIPNVSDLGLEKVNVTFDKHGVQVDNHLQTTNSKVYAVGDVVARPSFPKLTPIATLDANYVVNEIVGHSQGAIQYPVIPVVVFGAPKLAQVGIDTVTADKDDRYEVKTLDVTGWFSYMRINEPKAVVKVVLDKEKHQIVGAQVLSGEADQLINYFTFIVEDHLTMDQIKHHIFAYPTIASDLDYFG</sequence>
<feature type="disulfide bond" description="Redox-active" evidence="5">
    <location>
        <begin position="42"/>
        <end position="47"/>
    </location>
</feature>
<dbReference type="Pfam" id="PF07992">
    <property type="entry name" value="Pyr_redox_2"/>
    <property type="match status" value="1"/>
</dbReference>
<dbReference type="InterPro" id="IPR036188">
    <property type="entry name" value="FAD/NAD-bd_sf"/>
</dbReference>
<dbReference type="PRINTS" id="PR00411">
    <property type="entry name" value="PNDRDTASEI"/>
</dbReference>
<keyword evidence="2" id="KW-0285">Flavoprotein</keyword>
<accession>A0A081BH78</accession>
<keyword evidence="4" id="KW-0547">Nucleotide-binding</keyword>
<feature type="binding site" evidence="4">
    <location>
        <begin position="172"/>
        <end position="179"/>
    </location>
    <ligand>
        <name>NAD(+)</name>
        <dbReference type="ChEBI" id="CHEBI:57540"/>
    </ligand>
</feature>
<dbReference type="GO" id="GO:0000166">
    <property type="term" value="F:nucleotide binding"/>
    <property type="evidence" value="ECO:0007669"/>
    <property type="project" value="UniProtKB-KW"/>
</dbReference>
<dbReference type="STRING" id="1291743.LOSG293_050660"/>
<dbReference type="InterPro" id="IPR001100">
    <property type="entry name" value="Pyr_nuc-diS_OxRdtase"/>
</dbReference>
<evidence type="ECO:0000259" key="7">
    <source>
        <dbReference type="Pfam" id="PF07992"/>
    </source>
</evidence>
<gene>
    <name evidence="8" type="ORF">LOSG293_050660</name>
</gene>
<reference evidence="8" key="1">
    <citation type="journal article" date="2014" name="Genome Announc.">
        <title>Draft Genome Sequence of Lactobacillus oryzae Strain SG293T.</title>
        <authorList>
            <person name="Tanizawa Y."/>
            <person name="Fujisawa T."/>
            <person name="Mochizuki T."/>
            <person name="Kaminuma E."/>
            <person name="Nakamura Y."/>
            <person name="Tohno M."/>
        </authorList>
    </citation>
    <scope>NUCLEOTIDE SEQUENCE [LARGE SCALE GENOMIC DNA]</scope>
    <source>
        <strain evidence="8">SG293</strain>
    </source>
</reference>
<keyword evidence="9" id="KW-1185">Reference proteome</keyword>
<name>A0A081BH78_9LACO</name>
<dbReference type="SUPFAM" id="SSF51905">
    <property type="entry name" value="FAD/NAD(P)-binding domain"/>
    <property type="match status" value="1"/>
</dbReference>
<dbReference type="AlphaFoldDB" id="A0A081BH78"/>
<dbReference type="OrthoDB" id="9800167at2"/>
<dbReference type="PRINTS" id="PR00368">
    <property type="entry name" value="FADPNR"/>
</dbReference>
<keyword evidence="3 4" id="KW-0274">FAD</keyword>
<keyword evidence="4" id="KW-0520">NAD</keyword>
<comment type="caution">
    <text evidence="8">The sequence shown here is derived from an EMBL/GenBank/DDBJ whole genome shotgun (WGS) entry which is preliminary data.</text>
</comment>
<dbReference type="Proteomes" id="UP000028700">
    <property type="component" value="Unassembled WGS sequence"/>
</dbReference>
<dbReference type="Pfam" id="PF02852">
    <property type="entry name" value="Pyr_redox_dim"/>
    <property type="match status" value="1"/>
</dbReference>
<feature type="binding site" evidence="4">
    <location>
        <position position="299"/>
    </location>
    <ligand>
        <name>FAD</name>
        <dbReference type="ChEBI" id="CHEBI:57692"/>
    </ligand>
</feature>
<dbReference type="Gene3D" id="3.30.390.30">
    <property type="match status" value="1"/>
</dbReference>
<dbReference type="eggNOG" id="COG1249">
    <property type="taxonomic scope" value="Bacteria"/>
</dbReference>
<dbReference type="PANTHER" id="PTHR43014">
    <property type="entry name" value="MERCURIC REDUCTASE"/>
    <property type="match status" value="1"/>
</dbReference>
<feature type="binding site" evidence="4">
    <location>
        <position position="113"/>
    </location>
    <ligand>
        <name>FAD</name>
        <dbReference type="ChEBI" id="CHEBI:57692"/>
    </ligand>
</feature>
<comment type="similarity">
    <text evidence="1">Belongs to the class-I pyridine nucleotide-disulfide oxidoreductase family.</text>
</comment>
<dbReference type="PANTHER" id="PTHR43014:SF5">
    <property type="entry name" value="GLUTATHIONE REDUCTASE (NADPH)"/>
    <property type="match status" value="1"/>
</dbReference>
<dbReference type="InterPro" id="IPR004099">
    <property type="entry name" value="Pyr_nucl-diS_OxRdtase_dimer"/>
</dbReference>
<proteinExistence type="inferred from homology"/>
<protein>
    <submittedName>
        <fullName evidence="8">Glutathione reductase</fullName>
    </submittedName>
</protein>
<dbReference type="InterPro" id="IPR023753">
    <property type="entry name" value="FAD/NAD-binding_dom"/>
</dbReference>
<dbReference type="RefSeq" id="WP_034526629.1">
    <property type="nucleotide sequence ID" value="NZ_BBAZ01000005.1"/>
</dbReference>
<dbReference type="PIRSF" id="PIRSF000350">
    <property type="entry name" value="Mercury_reductase_MerA"/>
    <property type="match status" value="1"/>
</dbReference>
<feature type="binding site" evidence="4">
    <location>
        <position position="51"/>
    </location>
    <ligand>
        <name>FAD</name>
        <dbReference type="ChEBI" id="CHEBI:57692"/>
    </ligand>
</feature>
<evidence type="ECO:0000259" key="6">
    <source>
        <dbReference type="Pfam" id="PF02852"/>
    </source>
</evidence>
<evidence type="ECO:0000256" key="3">
    <source>
        <dbReference type="ARBA" id="ARBA00022827"/>
    </source>
</evidence>
<organism evidence="8 9">
    <name type="scientific">Secundilactobacillus oryzae JCM 18671</name>
    <dbReference type="NCBI Taxonomy" id="1291743"/>
    <lineage>
        <taxon>Bacteria</taxon>
        <taxon>Bacillati</taxon>
        <taxon>Bacillota</taxon>
        <taxon>Bacilli</taxon>
        <taxon>Lactobacillales</taxon>
        <taxon>Lactobacillaceae</taxon>
        <taxon>Secundilactobacillus</taxon>
    </lineage>
</organism>
<evidence type="ECO:0000256" key="4">
    <source>
        <dbReference type="PIRSR" id="PIRSR000350-3"/>
    </source>
</evidence>
<dbReference type="Gene3D" id="3.50.50.60">
    <property type="entry name" value="FAD/NAD(P)-binding domain"/>
    <property type="match status" value="2"/>
</dbReference>
<evidence type="ECO:0000313" key="9">
    <source>
        <dbReference type="Proteomes" id="UP000028700"/>
    </source>
</evidence>
<feature type="domain" description="FAD/NAD(P)-binding" evidence="7">
    <location>
        <begin position="5"/>
        <end position="311"/>
    </location>
</feature>
<evidence type="ECO:0000313" key="8">
    <source>
        <dbReference type="EMBL" id="GAK47396.1"/>
    </source>
</evidence>